<dbReference type="AlphaFoldDB" id="A0A931HTN0"/>
<dbReference type="EMBL" id="JADZSC010000001">
    <property type="protein sequence ID" value="MBH0229345.1"/>
    <property type="molecule type" value="Genomic_DNA"/>
</dbReference>
<sequence>MNAEIIAVGTELLLGQIANTNAQWISQQLAKIGMPVYHHHVVGDNMDRVQDAFQTAERRSEVIIITGGLGPTEDDMTRDAAGMILQQKLIEDPKSMDRISSYYEKNRLPMTENNRKQALVFEHAQVLQNDEGMAPGQIVTHEGTMWVFLPGVPSEMKQLMTECVLPHLRKTYDLKSEIVSEMMRFIGIGESSLEDELSDLISNQTNPTLAPLAGEGEVGLRITATGESHEEAVNNVSEMKKVVLDRVGRFYYGSDEVTIEETVRDLLKRQKLTVGSAESLTGGKFIEALISLPGASNVCKGALVTYTPEAKHHVLGVPASLIDSYGTISAECAETMAENAGELLNAGVTLSFTGVAGPDASEGHEPGTVYIALQAGSEYSFVESYHFDGGRDKVRKRAVKKGYELLFYYLKMKNN</sequence>
<dbReference type="Pfam" id="PF00994">
    <property type="entry name" value="MoCF_biosynth"/>
    <property type="match status" value="1"/>
</dbReference>
<organism evidence="3 4">
    <name type="scientific">Halobacillus yeomjeoni</name>
    <dbReference type="NCBI Taxonomy" id="311194"/>
    <lineage>
        <taxon>Bacteria</taxon>
        <taxon>Bacillati</taxon>
        <taxon>Bacillota</taxon>
        <taxon>Bacilli</taxon>
        <taxon>Bacillales</taxon>
        <taxon>Bacillaceae</taxon>
        <taxon>Halobacillus</taxon>
    </lineage>
</organism>
<dbReference type="InterPro" id="IPR041424">
    <property type="entry name" value="CinA_KH"/>
</dbReference>
<accession>A0A931HTN0</accession>
<comment type="caution">
    <text evidence="3">The sequence shown here is derived from an EMBL/GenBank/DDBJ whole genome shotgun (WGS) entry which is preliminary data.</text>
</comment>
<dbReference type="NCBIfam" id="TIGR00177">
    <property type="entry name" value="molyb_syn"/>
    <property type="match status" value="1"/>
</dbReference>
<dbReference type="NCBIfam" id="TIGR00199">
    <property type="entry name" value="PncC_domain"/>
    <property type="match status" value="1"/>
</dbReference>
<dbReference type="Pfam" id="PF02464">
    <property type="entry name" value="CinA"/>
    <property type="match status" value="1"/>
</dbReference>
<dbReference type="InterPro" id="IPR050101">
    <property type="entry name" value="CinA"/>
</dbReference>
<dbReference type="InterPro" id="IPR008135">
    <property type="entry name" value="Competence-induced_CinA"/>
</dbReference>
<evidence type="ECO:0000313" key="4">
    <source>
        <dbReference type="Proteomes" id="UP000614490"/>
    </source>
</evidence>
<dbReference type="SUPFAM" id="SSF53218">
    <property type="entry name" value="Molybdenum cofactor biosynthesis proteins"/>
    <property type="match status" value="1"/>
</dbReference>
<dbReference type="InterPro" id="IPR008136">
    <property type="entry name" value="CinA_C"/>
</dbReference>
<dbReference type="Pfam" id="PF18146">
    <property type="entry name" value="CinA_KH"/>
    <property type="match status" value="1"/>
</dbReference>
<dbReference type="HAMAP" id="MF_00226_B">
    <property type="entry name" value="CinA_B"/>
    <property type="match status" value="1"/>
</dbReference>
<dbReference type="Gene3D" id="3.40.980.10">
    <property type="entry name" value="MoaB/Mog-like domain"/>
    <property type="match status" value="1"/>
</dbReference>
<gene>
    <name evidence="1" type="primary">cinA</name>
    <name evidence="3" type="ORF">H0267_03870</name>
</gene>
<dbReference type="RefSeq" id="WP_197315963.1">
    <property type="nucleotide sequence ID" value="NZ_JADZSC010000001.1"/>
</dbReference>
<dbReference type="InterPro" id="IPR036653">
    <property type="entry name" value="CinA-like_C"/>
</dbReference>
<dbReference type="Gene3D" id="3.30.70.2860">
    <property type="match status" value="1"/>
</dbReference>
<dbReference type="CDD" id="cd00885">
    <property type="entry name" value="cinA"/>
    <property type="match status" value="1"/>
</dbReference>
<dbReference type="NCBIfam" id="TIGR00200">
    <property type="entry name" value="cinA_nterm"/>
    <property type="match status" value="1"/>
</dbReference>
<name>A0A931HTN0_9BACI</name>
<evidence type="ECO:0000256" key="1">
    <source>
        <dbReference type="HAMAP-Rule" id="MF_00226"/>
    </source>
</evidence>
<protein>
    <recommendedName>
        <fullName evidence="1">Putative competence-damage inducible protein</fullName>
    </recommendedName>
</protein>
<keyword evidence="4" id="KW-1185">Reference proteome</keyword>
<dbReference type="InterPro" id="IPR036425">
    <property type="entry name" value="MoaB/Mog-like_dom_sf"/>
</dbReference>
<evidence type="ECO:0000259" key="2">
    <source>
        <dbReference type="SMART" id="SM00852"/>
    </source>
</evidence>
<dbReference type="PIRSF" id="PIRSF006728">
    <property type="entry name" value="CinA"/>
    <property type="match status" value="1"/>
</dbReference>
<evidence type="ECO:0000313" key="3">
    <source>
        <dbReference type="EMBL" id="MBH0229345.1"/>
    </source>
</evidence>
<dbReference type="PANTHER" id="PTHR13939:SF0">
    <property type="entry name" value="NMN AMIDOHYDROLASE-LIKE PROTEIN YFAY"/>
    <property type="match status" value="1"/>
</dbReference>
<comment type="similarity">
    <text evidence="1">Belongs to the CinA family.</text>
</comment>
<dbReference type="InterPro" id="IPR001453">
    <property type="entry name" value="MoaB/Mog_dom"/>
</dbReference>
<dbReference type="Gene3D" id="3.90.950.20">
    <property type="entry name" value="CinA-like"/>
    <property type="match status" value="1"/>
</dbReference>
<proteinExistence type="inferred from homology"/>
<dbReference type="SUPFAM" id="SSF142433">
    <property type="entry name" value="CinA-like"/>
    <property type="match status" value="1"/>
</dbReference>
<feature type="domain" description="MoaB/Mog" evidence="2">
    <location>
        <begin position="4"/>
        <end position="171"/>
    </location>
</feature>
<dbReference type="PANTHER" id="PTHR13939">
    <property type="entry name" value="NICOTINAMIDE-NUCLEOTIDE AMIDOHYDROLASE PNCC"/>
    <property type="match status" value="1"/>
</dbReference>
<reference evidence="3 4" key="1">
    <citation type="journal article" date="2005" name="Int. J. Syst. Evol. Microbiol.">
        <title>Halobacillus yeomjeoni sp. nov., isolated from a marine solar saltern in Korea.</title>
        <authorList>
            <person name="Yoon J.H."/>
            <person name="Kang S.J."/>
            <person name="Lee C.H."/>
            <person name="Oh H.W."/>
            <person name="Oh T.K."/>
        </authorList>
    </citation>
    <scope>NUCLEOTIDE SEQUENCE [LARGE SCALE GENOMIC DNA]</scope>
    <source>
        <strain evidence="3 4">KCTC 3957</strain>
    </source>
</reference>
<dbReference type="NCBIfam" id="NF001813">
    <property type="entry name" value="PRK00549.1"/>
    <property type="match status" value="1"/>
</dbReference>
<dbReference type="SMART" id="SM00852">
    <property type="entry name" value="MoCF_biosynth"/>
    <property type="match status" value="1"/>
</dbReference>
<dbReference type="Proteomes" id="UP000614490">
    <property type="component" value="Unassembled WGS sequence"/>
</dbReference>